<comment type="caution">
    <text evidence="2">The sequence shown here is derived from an EMBL/GenBank/DDBJ whole genome shotgun (WGS) entry which is preliminary data.</text>
</comment>
<feature type="compositionally biased region" description="Pro residues" evidence="1">
    <location>
        <begin position="432"/>
        <end position="442"/>
    </location>
</feature>
<organism evidence="2 3">
    <name type="scientific">Coniochaeta pulveracea</name>
    <dbReference type="NCBI Taxonomy" id="177199"/>
    <lineage>
        <taxon>Eukaryota</taxon>
        <taxon>Fungi</taxon>
        <taxon>Dikarya</taxon>
        <taxon>Ascomycota</taxon>
        <taxon>Pezizomycotina</taxon>
        <taxon>Sordariomycetes</taxon>
        <taxon>Sordariomycetidae</taxon>
        <taxon>Coniochaetales</taxon>
        <taxon>Coniochaetaceae</taxon>
        <taxon>Coniochaeta</taxon>
    </lineage>
</organism>
<accession>A0A420YKR9</accession>
<proteinExistence type="predicted"/>
<keyword evidence="3" id="KW-1185">Reference proteome</keyword>
<feature type="region of interest" description="Disordered" evidence="1">
    <location>
        <begin position="510"/>
        <end position="530"/>
    </location>
</feature>
<dbReference type="OrthoDB" id="5353066at2759"/>
<feature type="compositionally biased region" description="Polar residues" evidence="1">
    <location>
        <begin position="773"/>
        <end position="799"/>
    </location>
</feature>
<gene>
    <name evidence="2" type="ORF">DL546_003300</name>
</gene>
<feature type="region of interest" description="Disordered" evidence="1">
    <location>
        <begin position="362"/>
        <end position="466"/>
    </location>
</feature>
<reference evidence="2 3" key="1">
    <citation type="submission" date="2018-08" db="EMBL/GenBank/DDBJ databases">
        <title>Draft genome of the lignicolous fungus Coniochaeta pulveracea.</title>
        <authorList>
            <person name="Borstlap C.J."/>
            <person name="De Witt R.N."/>
            <person name="Botha A."/>
            <person name="Volschenk H."/>
        </authorList>
    </citation>
    <scope>NUCLEOTIDE SEQUENCE [LARGE SCALE GENOMIC DNA]</scope>
    <source>
        <strain evidence="2 3">CAB683</strain>
    </source>
</reference>
<feature type="region of interest" description="Disordered" evidence="1">
    <location>
        <begin position="632"/>
        <end position="667"/>
    </location>
</feature>
<evidence type="ECO:0000256" key="1">
    <source>
        <dbReference type="SAM" id="MobiDB-lite"/>
    </source>
</evidence>
<evidence type="ECO:0000313" key="2">
    <source>
        <dbReference type="EMBL" id="RKU48468.1"/>
    </source>
</evidence>
<dbReference type="AlphaFoldDB" id="A0A420YKR9"/>
<feature type="compositionally biased region" description="Polar residues" evidence="1">
    <location>
        <begin position="640"/>
        <end position="660"/>
    </location>
</feature>
<protein>
    <submittedName>
        <fullName evidence="2">Uncharacterized protein</fullName>
    </submittedName>
</protein>
<dbReference type="Proteomes" id="UP000275385">
    <property type="component" value="Unassembled WGS sequence"/>
</dbReference>
<feature type="compositionally biased region" description="Polar residues" evidence="1">
    <location>
        <begin position="93"/>
        <end position="103"/>
    </location>
</feature>
<name>A0A420YKR9_9PEZI</name>
<feature type="region of interest" description="Disordered" evidence="1">
    <location>
        <begin position="771"/>
        <end position="801"/>
    </location>
</feature>
<feature type="compositionally biased region" description="Low complexity" evidence="1">
    <location>
        <begin position="409"/>
        <end position="421"/>
    </location>
</feature>
<feature type="region of interest" description="Disordered" evidence="1">
    <location>
        <begin position="1"/>
        <end position="104"/>
    </location>
</feature>
<evidence type="ECO:0000313" key="3">
    <source>
        <dbReference type="Proteomes" id="UP000275385"/>
    </source>
</evidence>
<feature type="region of interest" description="Disordered" evidence="1">
    <location>
        <begin position="680"/>
        <end position="745"/>
    </location>
</feature>
<feature type="compositionally biased region" description="Basic and acidic residues" evidence="1">
    <location>
        <begin position="708"/>
        <end position="720"/>
    </location>
</feature>
<feature type="compositionally biased region" description="Low complexity" evidence="1">
    <location>
        <begin position="1"/>
        <end position="19"/>
    </location>
</feature>
<dbReference type="EMBL" id="QVQW01000004">
    <property type="protein sequence ID" value="RKU48468.1"/>
    <property type="molecule type" value="Genomic_DNA"/>
</dbReference>
<sequence>MSSSGSQAGASGAGDAPGATGPVRNCTPRTGRFADLTEAHSAILGRPTRGSGPSVRSEAPAAEQTSSAGGEEEQSSGGGSPPLSLLLEPMREASSSSYGNRQQGLVVGSSADSANHTVGDIIDAYAGSTVVEDTSMVASRSVSQHTATLYRLDPEQARRDGATNLLFEEVEDEDELPPMLRQFAPPRAQLPNTPPAASRPQGWHLGGETDLVSPSSVATGVLAVSSPPAVAAVPAAFVRVPVQGQGYGTTREPLRSSWASLPGPDVGAAVEHLRGGTSRLPVAVVAEESWEHDVQAQLRQAASTIFSQSPEQTPLRPPMPAAVAGSAPVRVVEPSSSVDNFSYASPEVNSSTDRILDYAEPHAGTSSAASEQHQPRTRRGGPLPSFVFPPRPVQQHRINGLPVNPSDGTQSQQSTTAPSTSGDPRGRFPIVPTHPPSSPTPQPSSSAGSATRHFPVVPTHSPSSAARRRFPVVPTHPFAAGSNPLVRSITEQQRKRFEFRDTIIEPKVSDKGQGKQVAPPYDEAPKDLQQEGKGKGIAYRDDELRKAAKPTGKVKDVSSSAYQRLDDYDDEPFYPSRTPAAAIHRPMMESGHHGSNASISLTDSSQFPFKLISRDEAARIQADKRARGEFDDTIFGSKRLPSSSSQGQFDQQRLPSSSSRMHTDSPGAPLAQLIKAHERKPLPGGQPSWIENPHRPRQRFRGFTNSSRRSDRRADAHDLGPEAVPTSPLNRPGPSLSSTRPTGHIRMGSTEIFNSFINREGNLVTRYPGVRPSQATSSQFSLTQTGEPSVSRPTTTQTGAGDHWEDIELGIMPSTMEPTIPTLHPSPWMQQHNDHNLVAGTAVS</sequence>